<name>A0A1G7G1H3_9BACT</name>
<dbReference type="Pfam" id="PF16344">
    <property type="entry name" value="FecR_C"/>
    <property type="match status" value="1"/>
</dbReference>
<dbReference type="STRING" id="659014.SAMN04487996_10788"/>
<dbReference type="GO" id="GO:0016989">
    <property type="term" value="F:sigma factor antagonist activity"/>
    <property type="evidence" value="ECO:0007669"/>
    <property type="project" value="TreeGrafter"/>
</dbReference>
<dbReference type="PANTHER" id="PTHR30273">
    <property type="entry name" value="PERIPLASMIC SIGNAL SENSOR AND SIGMA FACTOR ACTIVATOR FECR-RELATED"/>
    <property type="match status" value="1"/>
</dbReference>
<keyword evidence="1" id="KW-0472">Membrane</keyword>
<keyword evidence="1" id="KW-0812">Transmembrane</keyword>
<dbReference type="PANTHER" id="PTHR30273:SF2">
    <property type="entry name" value="PROTEIN FECR"/>
    <property type="match status" value="1"/>
</dbReference>
<dbReference type="InterPro" id="IPR012373">
    <property type="entry name" value="Ferrdict_sens_TM"/>
</dbReference>
<keyword evidence="5" id="KW-1185">Reference proteome</keyword>
<dbReference type="PIRSF" id="PIRSF018266">
    <property type="entry name" value="FecR"/>
    <property type="match status" value="1"/>
</dbReference>
<gene>
    <name evidence="4" type="ORF">SAMN04487996_10788</name>
</gene>
<dbReference type="InterPro" id="IPR006860">
    <property type="entry name" value="FecR"/>
</dbReference>
<accession>A0A1G7G1H3</accession>
<evidence type="ECO:0000313" key="5">
    <source>
        <dbReference type="Proteomes" id="UP000198748"/>
    </source>
</evidence>
<feature type="transmembrane region" description="Helical" evidence="1">
    <location>
        <begin position="69"/>
        <end position="90"/>
    </location>
</feature>
<dbReference type="Proteomes" id="UP000198748">
    <property type="component" value="Unassembled WGS sequence"/>
</dbReference>
<feature type="domain" description="FecR protein" evidence="2">
    <location>
        <begin position="112"/>
        <end position="205"/>
    </location>
</feature>
<proteinExistence type="predicted"/>
<dbReference type="Gene3D" id="2.60.120.1440">
    <property type="match status" value="1"/>
</dbReference>
<reference evidence="5" key="1">
    <citation type="submission" date="2016-10" db="EMBL/GenBank/DDBJ databases">
        <authorList>
            <person name="Varghese N."/>
            <person name="Submissions S."/>
        </authorList>
    </citation>
    <scope>NUCLEOTIDE SEQUENCE [LARGE SCALE GENOMIC DNA]</scope>
    <source>
        <strain evidence="5">DSM 25329</strain>
    </source>
</reference>
<dbReference type="Pfam" id="PF04773">
    <property type="entry name" value="FecR"/>
    <property type="match status" value="1"/>
</dbReference>
<keyword evidence="1" id="KW-1133">Transmembrane helix</keyword>
<dbReference type="EMBL" id="FNAN01000007">
    <property type="protein sequence ID" value="SDE81987.1"/>
    <property type="molecule type" value="Genomic_DNA"/>
</dbReference>
<feature type="domain" description="Protein FecR C-terminal" evidence="3">
    <location>
        <begin position="250"/>
        <end position="318"/>
    </location>
</feature>
<dbReference type="InterPro" id="IPR032508">
    <property type="entry name" value="FecR_C"/>
</dbReference>
<organism evidence="4 5">
    <name type="scientific">Dyadobacter soli</name>
    <dbReference type="NCBI Taxonomy" id="659014"/>
    <lineage>
        <taxon>Bacteria</taxon>
        <taxon>Pseudomonadati</taxon>
        <taxon>Bacteroidota</taxon>
        <taxon>Cytophagia</taxon>
        <taxon>Cytophagales</taxon>
        <taxon>Spirosomataceae</taxon>
        <taxon>Dyadobacter</taxon>
    </lineage>
</organism>
<protein>
    <submittedName>
        <fullName evidence="4">FecR family protein</fullName>
    </submittedName>
</protein>
<evidence type="ECO:0000259" key="3">
    <source>
        <dbReference type="Pfam" id="PF16344"/>
    </source>
</evidence>
<sequence>MRITPELLQKYHDGLCTEAESREVEQWLAATDDLDGYAQQGDEEAAISEIWQKLDLQERHHPKPPRIAWLYPLLAAAAACLLLVASWNYFRHPATQPGSIAVVGKKIEYRYLQTADGERKRFLLPDSTVVYLNAGSRLTYPAGFSDTARVAWLTGEGYFEVAKDSTRPFTIHTASTRTTVLGTAFNLKSYPGSNVTLVVSEGKVRFASKTAGTAPLILTANERGIYDLREDRLAQDRVYARGHYGWVHDKLAFDNQPLSDIAPVLERWYGIKVVITAPELAARRCTGSFVNPSLENLMGSLAYSLNIKYKIENKNLTIY</sequence>
<dbReference type="AlphaFoldDB" id="A0A1G7G1H3"/>
<evidence type="ECO:0000313" key="4">
    <source>
        <dbReference type="EMBL" id="SDE81987.1"/>
    </source>
</evidence>
<evidence type="ECO:0000259" key="2">
    <source>
        <dbReference type="Pfam" id="PF04773"/>
    </source>
</evidence>
<dbReference type="Gene3D" id="3.55.50.30">
    <property type="match status" value="1"/>
</dbReference>
<evidence type="ECO:0000256" key="1">
    <source>
        <dbReference type="SAM" id="Phobius"/>
    </source>
</evidence>